<evidence type="ECO:0000313" key="2">
    <source>
        <dbReference type="Proteomes" id="UP001359559"/>
    </source>
</evidence>
<proteinExistence type="predicted"/>
<dbReference type="AlphaFoldDB" id="A0AAN9IGS6"/>
<name>A0AAN9IGS6_CLITE</name>
<evidence type="ECO:0000313" key="1">
    <source>
        <dbReference type="EMBL" id="KAK7277959.1"/>
    </source>
</evidence>
<dbReference type="Proteomes" id="UP001359559">
    <property type="component" value="Unassembled WGS sequence"/>
</dbReference>
<keyword evidence="2" id="KW-1185">Reference proteome</keyword>
<accession>A0AAN9IGS6</accession>
<reference evidence="1 2" key="1">
    <citation type="submission" date="2024-01" db="EMBL/GenBank/DDBJ databases">
        <title>The genomes of 5 underutilized Papilionoideae crops provide insights into root nodulation and disease resistance.</title>
        <authorList>
            <person name="Yuan L."/>
        </authorList>
    </citation>
    <scope>NUCLEOTIDE SEQUENCE [LARGE SCALE GENOMIC DNA]</scope>
    <source>
        <strain evidence="1">LY-2023</strain>
        <tissue evidence="1">Leaf</tissue>
    </source>
</reference>
<organism evidence="1 2">
    <name type="scientific">Clitoria ternatea</name>
    <name type="common">Butterfly pea</name>
    <dbReference type="NCBI Taxonomy" id="43366"/>
    <lineage>
        <taxon>Eukaryota</taxon>
        <taxon>Viridiplantae</taxon>
        <taxon>Streptophyta</taxon>
        <taxon>Embryophyta</taxon>
        <taxon>Tracheophyta</taxon>
        <taxon>Spermatophyta</taxon>
        <taxon>Magnoliopsida</taxon>
        <taxon>eudicotyledons</taxon>
        <taxon>Gunneridae</taxon>
        <taxon>Pentapetalae</taxon>
        <taxon>rosids</taxon>
        <taxon>fabids</taxon>
        <taxon>Fabales</taxon>
        <taxon>Fabaceae</taxon>
        <taxon>Papilionoideae</taxon>
        <taxon>50 kb inversion clade</taxon>
        <taxon>NPAAA clade</taxon>
        <taxon>indigoferoid/millettioid clade</taxon>
        <taxon>Phaseoleae</taxon>
        <taxon>Clitoria</taxon>
    </lineage>
</organism>
<dbReference type="EMBL" id="JAYKXN010000006">
    <property type="protein sequence ID" value="KAK7277959.1"/>
    <property type="molecule type" value="Genomic_DNA"/>
</dbReference>
<gene>
    <name evidence="1" type="ORF">RJT34_22980</name>
</gene>
<sequence length="75" mass="8465">MLCIENANTFTSTPCQRVICDYCARIEPKVCNSYENYNTSEKFKIAICVVAFLSSLSFASSRPISSCNFDLCFRV</sequence>
<protein>
    <submittedName>
        <fullName evidence="1">Uncharacterized protein</fullName>
    </submittedName>
</protein>
<comment type="caution">
    <text evidence="1">The sequence shown here is derived from an EMBL/GenBank/DDBJ whole genome shotgun (WGS) entry which is preliminary data.</text>
</comment>